<dbReference type="EMBL" id="KE124816">
    <property type="protein sequence ID" value="EPB78269.1"/>
    <property type="molecule type" value="Genomic_DNA"/>
</dbReference>
<dbReference type="PANTHER" id="PTHR46708">
    <property type="entry name" value="TENASCIN"/>
    <property type="match status" value="1"/>
</dbReference>
<feature type="transmembrane region" description="Helical" evidence="2">
    <location>
        <begin position="537"/>
        <end position="556"/>
    </location>
</feature>
<protein>
    <recommendedName>
        <fullName evidence="3">Fibronectin type-III domain-containing protein</fullName>
    </recommendedName>
</protein>
<dbReference type="SUPFAM" id="SSF49265">
    <property type="entry name" value="Fibronectin type III"/>
    <property type="match status" value="2"/>
</dbReference>
<keyword evidence="5" id="KW-1185">Reference proteome</keyword>
<evidence type="ECO:0000259" key="3">
    <source>
        <dbReference type="SMART" id="SM00060"/>
    </source>
</evidence>
<proteinExistence type="predicted"/>
<organism evidence="4 5">
    <name type="scientific">Ancylostoma ceylanicum</name>
    <dbReference type="NCBI Taxonomy" id="53326"/>
    <lineage>
        <taxon>Eukaryota</taxon>
        <taxon>Metazoa</taxon>
        <taxon>Ecdysozoa</taxon>
        <taxon>Nematoda</taxon>
        <taxon>Chromadorea</taxon>
        <taxon>Rhabditida</taxon>
        <taxon>Rhabditina</taxon>
        <taxon>Rhabditomorpha</taxon>
        <taxon>Strongyloidea</taxon>
        <taxon>Ancylostomatidae</taxon>
        <taxon>Ancylostomatinae</taxon>
        <taxon>Ancylostoma</taxon>
    </lineage>
</organism>
<dbReference type="AlphaFoldDB" id="A0A0D6M2D6"/>
<evidence type="ECO:0000313" key="4">
    <source>
        <dbReference type="EMBL" id="EPB78269.1"/>
    </source>
</evidence>
<evidence type="ECO:0000256" key="2">
    <source>
        <dbReference type="SAM" id="Phobius"/>
    </source>
</evidence>
<evidence type="ECO:0000256" key="1">
    <source>
        <dbReference type="ARBA" id="ARBA00022737"/>
    </source>
</evidence>
<reference evidence="4 5" key="1">
    <citation type="submission" date="2013-05" db="EMBL/GenBank/DDBJ databases">
        <title>Draft genome of the parasitic nematode Anyclostoma ceylanicum.</title>
        <authorList>
            <person name="Mitreva M."/>
        </authorList>
    </citation>
    <scope>NUCLEOTIDE SEQUENCE [LARGE SCALE GENOMIC DNA]</scope>
</reference>
<dbReference type="PANTHER" id="PTHR46708:SF2">
    <property type="entry name" value="FIBRONECTIN TYPE-III DOMAIN-CONTAINING PROTEIN"/>
    <property type="match status" value="1"/>
</dbReference>
<accession>A0A0D6M2D6</accession>
<dbReference type="Proteomes" id="UP000054495">
    <property type="component" value="Unassembled WGS sequence"/>
</dbReference>
<keyword evidence="2" id="KW-1133">Transmembrane helix</keyword>
<dbReference type="CDD" id="cd00063">
    <property type="entry name" value="FN3"/>
    <property type="match status" value="2"/>
</dbReference>
<dbReference type="InterPro" id="IPR003961">
    <property type="entry name" value="FN3_dom"/>
</dbReference>
<feature type="domain" description="Fibronectin type-III" evidence="3">
    <location>
        <begin position="320"/>
        <end position="401"/>
    </location>
</feature>
<keyword evidence="2" id="KW-0812">Transmembrane</keyword>
<dbReference type="InterPro" id="IPR013783">
    <property type="entry name" value="Ig-like_fold"/>
</dbReference>
<keyword evidence="1" id="KW-0677">Repeat</keyword>
<dbReference type="Gene3D" id="2.60.40.10">
    <property type="entry name" value="Immunoglobulins"/>
    <property type="match status" value="1"/>
</dbReference>
<feature type="domain" description="Fibronectin type-III" evidence="3">
    <location>
        <begin position="230"/>
        <end position="300"/>
    </location>
</feature>
<dbReference type="InterPro" id="IPR050991">
    <property type="entry name" value="ECM_Regulatory_Proteins"/>
</dbReference>
<name>A0A0D6M2D6_9BILA</name>
<gene>
    <name evidence="4" type="ORF">ANCCEY_02653</name>
</gene>
<evidence type="ECO:0000313" key="5">
    <source>
        <dbReference type="Proteomes" id="UP000054495"/>
    </source>
</evidence>
<feature type="domain" description="Fibronectin type-III" evidence="3">
    <location>
        <begin position="426"/>
        <end position="511"/>
    </location>
</feature>
<dbReference type="SMART" id="SM00060">
    <property type="entry name" value="FN3"/>
    <property type="match status" value="3"/>
</dbReference>
<keyword evidence="2" id="KW-0472">Membrane</keyword>
<sequence length="577" mass="64137">MSGGLPEERTRADLKAITLKRWEIYMRLDRRLKLMRCKILQFITPEVMAYYRDPIKIQCFSIREGNGSITSSSIVLRCEEHPFLAPTLCNCREMRRLHLLMMVVQTTAAFTVLPYIQIDYAHYFRLAQCQAKCTQKYGVPSNRVLLDGSVEEYLDVQNSACEACESGCHQHRRAHGRGPRGPSKTPTDDGLKFWTESSADIAKAGSTLVSSVQLLCQNPSLDEDFGESSEGLVSISLLRPSGPTRFVVQWKQRTHAMGYYDESQWITAAVESDTVFKVKGLIPGVQYRFMVTAVGTAGRLGETISSSWTEASNIGGPRTPAAALTLRSGYNSDRGVTAHLEWPRTPQDSCYYKLQLSNSTIQMTSDVVLDASSSILLPHLEFDCNYAVTIAATSADKLQTSKPVTANFKSLQCKDVHGRGSLQCLPEAVSDLSVVVRSNGTGLISWKPSADPENILFYQLVYHAISDENGCQAEQETINIKAAATSAMVDFPGQECEYVVRLINYDLIGRDAVAEARILIEPATPVMRLEDLLRPEILLIATGFVLFSILCVLIRCKCGRKCPHRVSEKQQKLTEYA</sequence>
<dbReference type="InterPro" id="IPR036116">
    <property type="entry name" value="FN3_sf"/>
</dbReference>